<dbReference type="AlphaFoldDB" id="A0A8J2K8H9"/>
<feature type="region of interest" description="Disordered" evidence="1">
    <location>
        <begin position="1"/>
        <end position="29"/>
    </location>
</feature>
<gene>
    <name evidence="2" type="ORF">AFUS01_LOCUS19714</name>
</gene>
<feature type="compositionally biased region" description="Polar residues" evidence="1">
    <location>
        <begin position="19"/>
        <end position="29"/>
    </location>
</feature>
<evidence type="ECO:0000313" key="2">
    <source>
        <dbReference type="EMBL" id="CAG7731107.1"/>
    </source>
</evidence>
<reference evidence="2" key="1">
    <citation type="submission" date="2021-06" db="EMBL/GenBank/DDBJ databases">
        <authorList>
            <person name="Hodson N. C."/>
            <person name="Mongue J. A."/>
            <person name="Jaron S. K."/>
        </authorList>
    </citation>
    <scope>NUCLEOTIDE SEQUENCE</scope>
</reference>
<feature type="non-terminal residue" evidence="2">
    <location>
        <position position="29"/>
    </location>
</feature>
<comment type="caution">
    <text evidence="2">The sequence shown here is derived from an EMBL/GenBank/DDBJ whole genome shotgun (WGS) entry which is preliminary data.</text>
</comment>
<dbReference type="Proteomes" id="UP000708208">
    <property type="component" value="Unassembled WGS sequence"/>
</dbReference>
<accession>A0A8J2K8H9</accession>
<evidence type="ECO:0000256" key="1">
    <source>
        <dbReference type="SAM" id="MobiDB-lite"/>
    </source>
</evidence>
<proteinExistence type="predicted"/>
<name>A0A8J2K8H9_9HEXA</name>
<evidence type="ECO:0000313" key="3">
    <source>
        <dbReference type="Proteomes" id="UP000708208"/>
    </source>
</evidence>
<protein>
    <submittedName>
        <fullName evidence="2">Uncharacterized protein</fullName>
    </submittedName>
</protein>
<organism evidence="2 3">
    <name type="scientific">Allacma fusca</name>
    <dbReference type="NCBI Taxonomy" id="39272"/>
    <lineage>
        <taxon>Eukaryota</taxon>
        <taxon>Metazoa</taxon>
        <taxon>Ecdysozoa</taxon>
        <taxon>Arthropoda</taxon>
        <taxon>Hexapoda</taxon>
        <taxon>Collembola</taxon>
        <taxon>Symphypleona</taxon>
        <taxon>Sminthuridae</taxon>
        <taxon>Allacma</taxon>
    </lineage>
</organism>
<sequence>MTPRRVIQGKETGSEDTFWRSSDSSMILC</sequence>
<keyword evidence="3" id="KW-1185">Reference proteome</keyword>
<dbReference type="EMBL" id="CAJVCH010205998">
    <property type="protein sequence ID" value="CAG7731107.1"/>
    <property type="molecule type" value="Genomic_DNA"/>
</dbReference>